<evidence type="ECO:0000313" key="3">
    <source>
        <dbReference type="EMBL" id="NIK73516.1"/>
    </source>
</evidence>
<name>A0A846MPL3_9BACT</name>
<organism evidence="3 4">
    <name type="scientific">Thermonema lapsum</name>
    <dbReference type="NCBI Taxonomy" id="28195"/>
    <lineage>
        <taxon>Bacteria</taxon>
        <taxon>Pseudomonadati</taxon>
        <taxon>Bacteroidota</taxon>
        <taxon>Cytophagia</taxon>
        <taxon>Cytophagales</taxon>
        <taxon>Thermonemataceae</taxon>
        <taxon>Thermonema</taxon>
    </lineage>
</organism>
<feature type="transmembrane region" description="Helical" evidence="2">
    <location>
        <begin position="85"/>
        <end position="104"/>
    </location>
</feature>
<dbReference type="EMBL" id="JAASRN010000001">
    <property type="protein sequence ID" value="NIK73516.1"/>
    <property type="molecule type" value="Genomic_DNA"/>
</dbReference>
<gene>
    <name evidence="3" type="ORF">FHS56_001002</name>
</gene>
<evidence type="ECO:0008006" key="5">
    <source>
        <dbReference type="Google" id="ProtNLM"/>
    </source>
</evidence>
<keyword evidence="1" id="KW-0175">Coiled coil</keyword>
<feature type="transmembrane region" description="Helical" evidence="2">
    <location>
        <begin position="242"/>
        <end position="260"/>
    </location>
</feature>
<dbReference type="PANTHER" id="PTHR38434:SF1">
    <property type="entry name" value="BLL2549 PROTEIN"/>
    <property type="match status" value="1"/>
</dbReference>
<feature type="transmembrane region" description="Helical" evidence="2">
    <location>
        <begin position="110"/>
        <end position="130"/>
    </location>
</feature>
<proteinExistence type="predicted"/>
<feature type="transmembrane region" description="Helical" evidence="2">
    <location>
        <begin position="575"/>
        <end position="594"/>
    </location>
</feature>
<evidence type="ECO:0000313" key="4">
    <source>
        <dbReference type="Proteomes" id="UP000537126"/>
    </source>
</evidence>
<feature type="transmembrane region" description="Helical" evidence="2">
    <location>
        <begin position="166"/>
        <end position="186"/>
    </location>
</feature>
<feature type="transmembrane region" description="Helical" evidence="2">
    <location>
        <begin position="421"/>
        <end position="438"/>
    </location>
</feature>
<feature type="transmembrane region" description="Helical" evidence="2">
    <location>
        <begin position="684"/>
        <end position="701"/>
    </location>
</feature>
<feature type="transmembrane region" description="Helical" evidence="2">
    <location>
        <begin position="305"/>
        <end position="324"/>
    </location>
</feature>
<feature type="transmembrane region" description="Helical" evidence="2">
    <location>
        <begin position="280"/>
        <end position="298"/>
    </location>
</feature>
<dbReference type="RefSeq" id="WP_166918745.1">
    <property type="nucleotide sequence ID" value="NZ_JAASRN010000001.1"/>
</dbReference>
<feature type="transmembrane region" description="Helical" evidence="2">
    <location>
        <begin position="217"/>
        <end position="235"/>
    </location>
</feature>
<protein>
    <recommendedName>
        <fullName evidence="5">DUF2339 domain-containing protein</fullName>
    </recommendedName>
</protein>
<feature type="transmembrane region" description="Helical" evidence="2">
    <location>
        <begin position="652"/>
        <end position="672"/>
    </location>
</feature>
<sequence>MKASQLEALKQKIQNHRQELKQLLEVDTPDAQTEKRIRAITQELTRLQESYERLANTSDGAHTGSPENSSKSKANHWEQTLVRKGFTLAGIVLFVLGVLLLLAYAIDHGWLTPAVRIVLGYVTALSLLAIGIRQRPLSVRYASVWVAGAAVVSFITSLYAVNHYALNHWGGIALLVVNMLVFLWYAYRYREEIIGVLGFVGGYMVLVPLQGLHADSLLIFTYIGILNTGISLLALRLYWWRTLLLSFLIASLFLLVWVIFEVSFGISTYGQKTSMTLIVLWYSLLYHVVFLLLTYRYAAEKLSLALWFLFSNIGLAFVLTITLYEGNWMVPATFAAFLMLHELLWHYLPLPRLMHASLPAFRLLAALFAIGTLHLLLLPDFATGEPIGVENDFWRLFPWTSLYLFGAAALYFIAHNHTATYWQVIYYITGGLFLLSGLTQSLQFEENKLLWWQLLSHWAVIASMGYLCRRLTVPDSQLQNGLTIFFIFTFWFSTVEFINFALLNNLYDNTFSSPLIFCFSVVYYLAVTHWAEKRAGLVFPLPIRYGWVPALATFAFIGCLASIENITWHIFIKGASPWGWLWRYAVYAAFWGLLLHQKKQLSQGNYPKAYVQANFYLREIGLLLICSMEAIGFYMIAMQPTDNATYQFHLDLSLRFVLSLSWLLLAAFWIYTGVRQKHYNRRRLGVLLALLSVLKILLMDIRTEATLNRIILFIASGGVLLIASYLYQRYKNFLAEDNTENNKSDTLPRA</sequence>
<feature type="transmembrane region" description="Helical" evidence="2">
    <location>
        <begin position="707"/>
        <end position="727"/>
    </location>
</feature>
<feature type="transmembrane region" description="Helical" evidence="2">
    <location>
        <begin position="193"/>
        <end position="211"/>
    </location>
</feature>
<keyword evidence="2" id="KW-0472">Membrane</keyword>
<feature type="transmembrane region" description="Helical" evidence="2">
    <location>
        <begin position="397"/>
        <end position="414"/>
    </location>
</feature>
<keyword evidence="4" id="KW-1185">Reference proteome</keyword>
<dbReference type="PANTHER" id="PTHR38434">
    <property type="entry name" value="BLL2549 PROTEIN"/>
    <property type="match status" value="1"/>
</dbReference>
<feature type="transmembrane region" description="Helical" evidence="2">
    <location>
        <begin position="142"/>
        <end position="160"/>
    </location>
</feature>
<accession>A0A846MPL3</accession>
<feature type="transmembrane region" description="Helical" evidence="2">
    <location>
        <begin position="543"/>
        <end position="563"/>
    </location>
</feature>
<dbReference type="Pfam" id="PF10101">
    <property type="entry name" value="DUF2339"/>
    <property type="match status" value="1"/>
</dbReference>
<feature type="transmembrane region" description="Helical" evidence="2">
    <location>
        <begin position="360"/>
        <end position="377"/>
    </location>
</feature>
<feature type="transmembrane region" description="Helical" evidence="2">
    <location>
        <begin position="514"/>
        <end position="531"/>
    </location>
</feature>
<feature type="transmembrane region" description="Helical" evidence="2">
    <location>
        <begin position="330"/>
        <end position="348"/>
    </location>
</feature>
<reference evidence="3 4" key="1">
    <citation type="submission" date="2020-03" db="EMBL/GenBank/DDBJ databases">
        <title>Genomic Encyclopedia of Type Strains, Phase IV (KMG-IV): sequencing the most valuable type-strain genomes for metagenomic binning, comparative biology and taxonomic classification.</title>
        <authorList>
            <person name="Goeker M."/>
        </authorList>
    </citation>
    <scope>NUCLEOTIDE SEQUENCE [LARGE SCALE GENOMIC DNA]</scope>
    <source>
        <strain evidence="3 4">DSM 5718</strain>
    </source>
</reference>
<dbReference type="InterPro" id="IPR019286">
    <property type="entry name" value="DUF2339_TM"/>
</dbReference>
<dbReference type="Proteomes" id="UP000537126">
    <property type="component" value="Unassembled WGS sequence"/>
</dbReference>
<keyword evidence="2" id="KW-1133">Transmembrane helix</keyword>
<feature type="transmembrane region" description="Helical" evidence="2">
    <location>
        <begin position="480"/>
        <end position="502"/>
    </location>
</feature>
<evidence type="ECO:0000256" key="2">
    <source>
        <dbReference type="SAM" id="Phobius"/>
    </source>
</evidence>
<feature type="transmembrane region" description="Helical" evidence="2">
    <location>
        <begin position="450"/>
        <end position="468"/>
    </location>
</feature>
<dbReference type="AlphaFoldDB" id="A0A846MPL3"/>
<keyword evidence="2" id="KW-0812">Transmembrane</keyword>
<feature type="transmembrane region" description="Helical" evidence="2">
    <location>
        <begin position="615"/>
        <end position="637"/>
    </location>
</feature>
<evidence type="ECO:0000256" key="1">
    <source>
        <dbReference type="SAM" id="Coils"/>
    </source>
</evidence>
<comment type="caution">
    <text evidence="3">The sequence shown here is derived from an EMBL/GenBank/DDBJ whole genome shotgun (WGS) entry which is preliminary data.</text>
</comment>
<feature type="coiled-coil region" evidence="1">
    <location>
        <begin position="3"/>
        <end position="57"/>
    </location>
</feature>